<dbReference type="EMBL" id="QTQX01000013">
    <property type="protein sequence ID" value="RQT26019.1"/>
    <property type="molecule type" value="Genomic_DNA"/>
</dbReference>
<dbReference type="RefSeq" id="WP_124618486.1">
    <property type="nucleotide sequence ID" value="NZ_QTQX01000013.1"/>
</dbReference>
<evidence type="ECO:0000313" key="2">
    <source>
        <dbReference type="Proteomes" id="UP000269271"/>
    </source>
</evidence>
<dbReference type="AlphaFoldDB" id="A0A3N8S279"/>
<organism evidence="1 2">
    <name type="scientific">Burkholderia contaminans</name>
    <dbReference type="NCBI Taxonomy" id="488447"/>
    <lineage>
        <taxon>Bacteria</taxon>
        <taxon>Pseudomonadati</taxon>
        <taxon>Pseudomonadota</taxon>
        <taxon>Betaproteobacteria</taxon>
        <taxon>Burkholderiales</taxon>
        <taxon>Burkholderiaceae</taxon>
        <taxon>Burkholderia</taxon>
        <taxon>Burkholderia cepacia complex</taxon>
    </lineage>
</organism>
<evidence type="ECO:0000313" key="1">
    <source>
        <dbReference type="EMBL" id="RQT26019.1"/>
    </source>
</evidence>
<proteinExistence type="predicted"/>
<comment type="caution">
    <text evidence="1">The sequence shown here is derived from an EMBL/GenBank/DDBJ whole genome shotgun (WGS) entry which is preliminary data.</text>
</comment>
<name>A0A3N8S279_9BURK</name>
<dbReference type="Proteomes" id="UP000269271">
    <property type="component" value="Unassembled WGS sequence"/>
</dbReference>
<sequence length="114" mass="12664">MEWIITKDHINKGAGEAPRVGVGSWKKATRESWSPGSTRRSDFTLEQRAAFAQSLPYEFRLYDDDGELYYEGKCGDITDASADLAFAPLDYGMADAGCTTLKYRKAGVGNWEVL</sequence>
<accession>A0A3N8S279</accession>
<gene>
    <name evidence="1" type="ORF">DF037_20225</name>
</gene>
<protein>
    <submittedName>
        <fullName evidence="1">Uncharacterized protein</fullName>
    </submittedName>
</protein>
<reference evidence="1 2" key="1">
    <citation type="submission" date="2018-08" db="EMBL/GenBank/DDBJ databases">
        <title>Comparative analysis of Burkholderia isolates from Puerto Rico.</title>
        <authorList>
            <person name="Hall C."/>
            <person name="Sahl J."/>
            <person name="Wagner D."/>
        </authorList>
    </citation>
    <scope>NUCLEOTIDE SEQUENCE [LARGE SCALE GENOMIC DNA]</scope>
    <source>
        <strain evidence="1 2">Bp9001</strain>
    </source>
</reference>